<evidence type="ECO:0000313" key="1">
    <source>
        <dbReference type="EMBL" id="SPS06586.1"/>
    </source>
</evidence>
<dbReference type="EMBL" id="LS423452">
    <property type="protein sequence ID" value="SPS06586.1"/>
    <property type="molecule type" value="Genomic_DNA"/>
</dbReference>
<dbReference type="GO" id="GO:0000271">
    <property type="term" value="P:polysaccharide biosynthetic process"/>
    <property type="evidence" value="ECO:0007669"/>
    <property type="project" value="InterPro"/>
</dbReference>
<reference evidence="1" key="1">
    <citation type="submission" date="2018-05" db="EMBL/GenBank/DDBJ databases">
        <authorList>
            <person name="Lanie J.A."/>
            <person name="Ng W.-L."/>
            <person name="Kazmierczak K.M."/>
            <person name="Andrzejewski T.M."/>
            <person name="Davidsen T.M."/>
            <person name="Wayne K.J."/>
            <person name="Tettelin H."/>
            <person name="Glass J.I."/>
            <person name="Rusch D."/>
            <person name="Podicherti R."/>
            <person name="Tsui H.-C.T."/>
            <person name="Winkler M.E."/>
        </authorList>
    </citation>
    <scope>NUCLEOTIDE SEQUENCE</scope>
    <source>
        <strain evidence="1">KNB</strain>
    </source>
</reference>
<dbReference type="AlphaFoldDB" id="A0A2X0SL63"/>
<dbReference type="Pfam" id="PF05159">
    <property type="entry name" value="Capsule_synth"/>
    <property type="match status" value="1"/>
</dbReference>
<name>A0A2X0SL63_9PROT</name>
<accession>A0A2X0SL63</accession>
<organism evidence="1">
    <name type="scientific">Candidatus Nitrotoga fabula</name>
    <dbReference type="NCBI Taxonomy" id="2182327"/>
    <lineage>
        <taxon>Bacteria</taxon>
        <taxon>Pseudomonadati</taxon>
        <taxon>Pseudomonadota</taxon>
        <taxon>Betaproteobacteria</taxon>
        <taxon>Nitrosomonadales</taxon>
        <taxon>Gallionellaceae</taxon>
        <taxon>Candidatus Nitrotoga</taxon>
    </lineage>
</organism>
<protein>
    <submittedName>
        <fullName evidence="1">Capsule polysaccharide modification protein LipA</fullName>
    </submittedName>
</protein>
<proteinExistence type="predicted"/>
<sequence>MPVWSYGLQRLPMLGKFLELPVRTALLPTRRNLNAGWVGWGEKASAKCAAWYAKRTGGGLIRLEDGFLRSFGTGDRFPALSLVVDDEGIYFNSTRPSALENLLNSSEDLLAGVGAEARLARSLMLTHRLSKYNHAPLLDTHALRLGDVQRVLVVDQTDGDLSVKLGGGGKDTFAVMFAAARSENPQATIYIKTHPEVSSGRKRGYLTHIRDGQRIKVLRMDVNPLSLIEQMDKVYVVTSLMGFEALLAGKPVTVFGMPWYAGWGVTDDRRVCSRRVRQHSVDVLFAAAYLRYARYLNPVTYQRGTIFDVIDWLVRQRRMAFPELDQENCTLCPPIFMHGNVAKKMGGLEEHANG</sequence>
<dbReference type="GO" id="GO:0015774">
    <property type="term" value="P:polysaccharide transport"/>
    <property type="evidence" value="ECO:0007669"/>
    <property type="project" value="InterPro"/>
</dbReference>
<gene>
    <name evidence="1" type="ORF">NITFAB_2179</name>
</gene>
<dbReference type="InterPro" id="IPR007833">
    <property type="entry name" value="Capsule_polysaccharide_synth"/>
</dbReference>
<dbReference type="CDD" id="cd16440">
    <property type="entry name" value="beta_Kdo_transferase_KpsC_1"/>
    <property type="match status" value="1"/>
</dbReference>